<feature type="chain" id="PRO_5004170422" description="DUF7587 domain-containing protein" evidence="1">
    <location>
        <begin position="34"/>
        <end position="483"/>
    </location>
</feature>
<feature type="domain" description="DUF7587" evidence="2">
    <location>
        <begin position="99"/>
        <end position="220"/>
    </location>
</feature>
<dbReference type="InterPro" id="IPR056009">
    <property type="entry name" value="DUF7587"/>
</dbReference>
<dbReference type="OMA" id="RTAFHEI"/>
<accession>Q0CM82</accession>
<name>Q0CM82_ASPTN</name>
<evidence type="ECO:0000313" key="3">
    <source>
        <dbReference type="EMBL" id="EAU34271.1"/>
    </source>
</evidence>
<evidence type="ECO:0000259" key="2">
    <source>
        <dbReference type="Pfam" id="PF24494"/>
    </source>
</evidence>
<keyword evidence="1" id="KW-0732">Signal</keyword>
<sequence>MKPRPEPQLSFSSFSLFPLFFHLSALLCETLTAQSVPHVPTRPYCIDRQQHSNIARSKMERLADDLRKIHVDDSIEEANQVLFRPPTGSGFARTAFHEIPRYLFRVVTPRSDGITDETWARSELACQDPESSTEDVFFNLDDAKRKVIAQTLNLHLRWWPKYSLRDNFVSWTSSLLFAIQYIYYRHLNPKDGSSLEHIKLYAIDTTQFLRGTFLRDLDLIDFFEEFDDHSPEKNLAELHCRRKKDEFYFGEYLSQGALKIEGKCATISTHLLFESNRLRRLQRQFYELQYLPFNKGKPVWAQEVSRLRDTIWGPRNLRTSSLTGIGDRLEAVKEIIQDLDPIWRYPLAIYFTSLIGPVSLIEKRDAAIHNTFFGKLQSSFPKGQKALGPSDFKTVGTDQMPEIRQVETLVHEMYKYDALVDALDQVQTAEASIRLLYMKVITPDGAAFALPDENELLDRAGRALLHKLRLVQDICDDVILAIS</sequence>
<dbReference type="GeneID" id="4320707"/>
<protein>
    <recommendedName>
        <fullName evidence="2">DUF7587 domain-containing protein</fullName>
    </recommendedName>
</protein>
<organism evidence="3 4">
    <name type="scientific">Aspergillus terreus (strain NIH 2624 / FGSC A1156)</name>
    <dbReference type="NCBI Taxonomy" id="341663"/>
    <lineage>
        <taxon>Eukaryota</taxon>
        <taxon>Fungi</taxon>
        <taxon>Dikarya</taxon>
        <taxon>Ascomycota</taxon>
        <taxon>Pezizomycotina</taxon>
        <taxon>Eurotiomycetes</taxon>
        <taxon>Eurotiomycetidae</taxon>
        <taxon>Eurotiales</taxon>
        <taxon>Aspergillaceae</taxon>
        <taxon>Aspergillus</taxon>
        <taxon>Aspergillus subgen. Circumdati</taxon>
    </lineage>
</organism>
<proteinExistence type="predicted"/>
<dbReference type="HOGENOM" id="CLU_048301_1_0_1"/>
<dbReference type="RefSeq" id="XP_001214380.1">
    <property type="nucleotide sequence ID" value="XM_001214380.1"/>
</dbReference>
<dbReference type="VEuPathDB" id="FungiDB:ATEG_05202"/>
<dbReference type="Proteomes" id="UP000007963">
    <property type="component" value="Unassembled WGS sequence"/>
</dbReference>
<evidence type="ECO:0000256" key="1">
    <source>
        <dbReference type="SAM" id="SignalP"/>
    </source>
</evidence>
<dbReference type="EMBL" id="CH476600">
    <property type="protein sequence ID" value="EAU34271.1"/>
    <property type="molecule type" value="Genomic_DNA"/>
</dbReference>
<gene>
    <name evidence="3" type="ORF">ATEG_05202</name>
</gene>
<dbReference type="AlphaFoldDB" id="Q0CM82"/>
<reference evidence="4" key="1">
    <citation type="submission" date="2005-09" db="EMBL/GenBank/DDBJ databases">
        <title>Annotation of the Aspergillus terreus NIH2624 genome.</title>
        <authorList>
            <person name="Birren B.W."/>
            <person name="Lander E.S."/>
            <person name="Galagan J.E."/>
            <person name="Nusbaum C."/>
            <person name="Devon K."/>
            <person name="Henn M."/>
            <person name="Ma L.-J."/>
            <person name="Jaffe D.B."/>
            <person name="Butler J."/>
            <person name="Alvarez P."/>
            <person name="Gnerre S."/>
            <person name="Grabherr M."/>
            <person name="Kleber M."/>
            <person name="Mauceli E.W."/>
            <person name="Brockman W."/>
            <person name="Rounsley S."/>
            <person name="Young S.K."/>
            <person name="LaButti K."/>
            <person name="Pushparaj V."/>
            <person name="DeCaprio D."/>
            <person name="Crawford M."/>
            <person name="Koehrsen M."/>
            <person name="Engels R."/>
            <person name="Montgomery P."/>
            <person name="Pearson M."/>
            <person name="Howarth C."/>
            <person name="Larson L."/>
            <person name="Luoma S."/>
            <person name="White J."/>
            <person name="Alvarado L."/>
            <person name="Kodira C.D."/>
            <person name="Zeng Q."/>
            <person name="Oleary S."/>
            <person name="Yandava C."/>
            <person name="Denning D.W."/>
            <person name="Nierman W.C."/>
            <person name="Milne T."/>
            <person name="Madden K."/>
        </authorList>
    </citation>
    <scope>NUCLEOTIDE SEQUENCE [LARGE SCALE GENOMIC DNA]</scope>
    <source>
        <strain evidence="4">NIH 2624 / FGSC A1156</strain>
    </source>
</reference>
<dbReference type="Pfam" id="PF24494">
    <property type="entry name" value="DUF7587"/>
    <property type="match status" value="1"/>
</dbReference>
<feature type="signal peptide" evidence="1">
    <location>
        <begin position="1"/>
        <end position="33"/>
    </location>
</feature>
<dbReference type="eggNOG" id="ENOG502SJQX">
    <property type="taxonomic scope" value="Eukaryota"/>
</dbReference>
<evidence type="ECO:0000313" key="4">
    <source>
        <dbReference type="Proteomes" id="UP000007963"/>
    </source>
</evidence>
<dbReference type="OrthoDB" id="4152607at2759"/>